<keyword evidence="1" id="KW-1133">Transmembrane helix</keyword>
<dbReference type="AlphaFoldDB" id="A0A1H9QKK6"/>
<sequence length="230" mass="23403">MTVTTTRLGQAAGIATALAGAIFIAVQINHPAMDLDSVSTTDWVVRNSAKTLMSALALAGLTGLYLRQRARVGLVGLAGWLVLSAGYLLMFATTFLAAFALPSAAQVAPGWTSDVVAAAFGGKPVGDIGALSVVFAATGICYVLGGLLVGITTFRARVLARWAAVLLAVGNASTLALAVLPASFNRPMAVPTGIALIGLGVSLWRDQRREATGAVPTTTAAAPTAQLSVR</sequence>
<keyword evidence="1" id="KW-0472">Membrane</keyword>
<feature type="transmembrane region" description="Helical" evidence="1">
    <location>
        <begin position="78"/>
        <end position="101"/>
    </location>
</feature>
<feature type="transmembrane region" description="Helical" evidence="1">
    <location>
        <begin position="162"/>
        <end position="182"/>
    </location>
</feature>
<feature type="transmembrane region" description="Helical" evidence="1">
    <location>
        <begin position="48"/>
        <end position="66"/>
    </location>
</feature>
<evidence type="ECO:0000313" key="3">
    <source>
        <dbReference type="Proteomes" id="UP000199019"/>
    </source>
</evidence>
<dbReference type="RefSeq" id="WP_091755316.1">
    <property type="nucleotide sequence ID" value="NZ_FOHB01000001.1"/>
</dbReference>
<protein>
    <recommendedName>
        <fullName evidence="4">DUF4386 family protein</fullName>
    </recommendedName>
</protein>
<proteinExistence type="predicted"/>
<dbReference type="EMBL" id="FOHB01000001">
    <property type="protein sequence ID" value="SER60950.1"/>
    <property type="molecule type" value="Genomic_DNA"/>
</dbReference>
<keyword evidence="3" id="KW-1185">Reference proteome</keyword>
<feature type="transmembrane region" description="Helical" evidence="1">
    <location>
        <begin position="12"/>
        <end position="28"/>
    </location>
</feature>
<evidence type="ECO:0008006" key="4">
    <source>
        <dbReference type="Google" id="ProtNLM"/>
    </source>
</evidence>
<evidence type="ECO:0000256" key="1">
    <source>
        <dbReference type="SAM" id="Phobius"/>
    </source>
</evidence>
<accession>A0A1H9QKK6</accession>
<dbReference type="Proteomes" id="UP000199019">
    <property type="component" value="Unassembled WGS sequence"/>
</dbReference>
<dbReference type="OrthoDB" id="3625422at2"/>
<reference evidence="3" key="1">
    <citation type="submission" date="2016-10" db="EMBL/GenBank/DDBJ databases">
        <authorList>
            <person name="Varghese N."/>
            <person name="Submissions S."/>
        </authorList>
    </citation>
    <scope>NUCLEOTIDE SEQUENCE [LARGE SCALE GENOMIC DNA]</scope>
    <source>
        <strain evidence="3">CGMCC 1.6963</strain>
    </source>
</reference>
<organism evidence="2 3">
    <name type="scientific">Pedococcus cremeus</name>
    <dbReference type="NCBI Taxonomy" id="587636"/>
    <lineage>
        <taxon>Bacteria</taxon>
        <taxon>Bacillati</taxon>
        <taxon>Actinomycetota</taxon>
        <taxon>Actinomycetes</taxon>
        <taxon>Micrococcales</taxon>
        <taxon>Intrasporangiaceae</taxon>
        <taxon>Pedococcus</taxon>
    </lineage>
</organism>
<feature type="transmembrane region" description="Helical" evidence="1">
    <location>
        <begin position="128"/>
        <end position="150"/>
    </location>
</feature>
<feature type="transmembrane region" description="Helical" evidence="1">
    <location>
        <begin position="188"/>
        <end position="204"/>
    </location>
</feature>
<dbReference type="STRING" id="587636.SAMN05216199_0666"/>
<keyword evidence="1" id="KW-0812">Transmembrane</keyword>
<name>A0A1H9QKK6_9MICO</name>
<evidence type="ECO:0000313" key="2">
    <source>
        <dbReference type="EMBL" id="SER60950.1"/>
    </source>
</evidence>
<gene>
    <name evidence="2" type="ORF">SAMN05216199_0666</name>
</gene>